<dbReference type="OrthoDB" id="368909at2759"/>
<gene>
    <name evidence="2" type="ORF">EG328_000051</name>
</gene>
<dbReference type="InterPro" id="IPR034110">
    <property type="entry name" value="LSMD1_Sm"/>
</dbReference>
<dbReference type="SMART" id="SM00651">
    <property type="entry name" value="Sm"/>
    <property type="match status" value="1"/>
</dbReference>
<proteinExistence type="predicted"/>
<dbReference type="SUPFAM" id="SSF50182">
    <property type="entry name" value="Sm-like ribonucleoproteins"/>
    <property type="match status" value="1"/>
</dbReference>
<dbReference type="Pfam" id="PF01423">
    <property type="entry name" value="LSM"/>
    <property type="match status" value="1"/>
</dbReference>
<dbReference type="InterPro" id="IPR010920">
    <property type="entry name" value="LSM_dom_sf"/>
</dbReference>
<name>A0A8H3VHX3_VENIN</name>
<protein>
    <recommendedName>
        <fullName evidence="1">Sm domain-containing protein</fullName>
    </recommendedName>
</protein>
<dbReference type="AlphaFoldDB" id="A0A8H3VHX3"/>
<feature type="domain" description="Sm" evidence="1">
    <location>
        <begin position="5"/>
        <end position="91"/>
    </location>
</feature>
<dbReference type="InterPro" id="IPR050914">
    <property type="entry name" value="snRNP_SmB/NAA38-like"/>
</dbReference>
<reference evidence="2 3" key="1">
    <citation type="submission" date="2018-12" db="EMBL/GenBank/DDBJ databases">
        <title>Venturia inaequalis Genome Resource.</title>
        <authorList>
            <person name="Lichtner F.J."/>
        </authorList>
    </citation>
    <scope>NUCLEOTIDE SEQUENCE [LARGE SCALE GENOMIC DNA]</scope>
    <source>
        <strain evidence="2 3">120213</strain>
    </source>
</reference>
<evidence type="ECO:0000313" key="3">
    <source>
        <dbReference type="Proteomes" id="UP000447873"/>
    </source>
</evidence>
<organism evidence="2 3">
    <name type="scientific">Venturia inaequalis</name>
    <name type="common">Apple scab fungus</name>
    <dbReference type="NCBI Taxonomy" id="5025"/>
    <lineage>
        <taxon>Eukaryota</taxon>
        <taxon>Fungi</taxon>
        <taxon>Dikarya</taxon>
        <taxon>Ascomycota</taxon>
        <taxon>Pezizomycotina</taxon>
        <taxon>Dothideomycetes</taxon>
        <taxon>Pleosporomycetidae</taxon>
        <taxon>Venturiales</taxon>
        <taxon>Venturiaceae</taxon>
        <taxon>Venturia</taxon>
    </lineage>
</organism>
<evidence type="ECO:0000259" key="1">
    <source>
        <dbReference type="SMART" id="SM00651"/>
    </source>
</evidence>
<dbReference type="PANTHER" id="PTHR10701:SF5">
    <property type="entry name" value="N-ALPHA-ACETYLTRANSFERASE 38, NATC AUXILIARY SUBUNIT"/>
    <property type="match status" value="1"/>
</dbReference>
<dbReference type="Proteomes" id="UP000447873">
    <property type="component" value="Unassembled WGS sequence"/>
</dbReference>
<evidence type="ECO:0000313" key="2">
    <source>
        <dbReference type="EMBL" id="KAE9989120.1"/>
    </source>
</evidence>
<dbReference type="EMBL" id="WNWS01000001">
    <property type="protein sequence ID" value="KAE9989120.1"/>
    <property type="molecule type" value="Genomic_DNA"/>
</dbReference>
<dbReference type="GO" id="GO:0031417">
    <property type="term" value="C:NatC complex"/>
    <property type="evidence" value="ECO:0007669"/>
    <property type="project" value="InterPro"/>
</dbReference>
<accession>A0A8H3VHX3</accession>
<sequence length="119" mass="13763">MDPYTYLSQFINQTLRIEVHDERFFIGRLKCVDQGCNVILVGTHEYRPPADIQLQRRQIRLGQHPTGHVPYESRFIGLVVIPKTQQRRLELEQQASDASVEAPFSLFPPGENQNQFQLG</sequence>
<comment type="caution">
    <text evidence="2">The sequence shown here is derived from an EMBL/GenBank/DDBJ whole genome shotgun (WGS) entry which is preliminary data.</text>
</comment>
<dbReference type="Gene3D" id="2.30.30.100">
    <property type="match status" value="1"/>
</dbReference>
<dbReference type="PANTHER" id="PTHR10701">
    <property type="entry name" value="SMALL NUCLEAR RIBONUCLEOPROTEIN-ASSOCIATED PROTEIN B AND N"/>
    <property type="match status" value="1"/>
</dbReference>
<dbReference type="CDD" id="cd06168">
    <property type="entry name" value="LSMD1"/>
    <property type="match status" value="1"/>
</dbReference>
<dbReference type="InterPro" id="IPR001163">
    <property type="entry name" value="Sm_dom_euk/arc"/>
</dbReference>